<protein>
    <submittedName>
        <fullName evidence="4">Clip1 protein</fullName>
    </submittedName>
</protein>
<dbReference type="Gene3D" id="1.20.5.4090">
    <property type="match status" value="1"/>
</dbReference>
<dbReference type="PROSITE" id="PS50245">
    <property type="entry name" value="CAP_GLY_2"/>
    <property type="match status" value="1"/>
</dbReference>
<evidence type="ECO:0000256" key="1">
    <source>
        <dbReference type="SAM" id="Coils"/>
    </source>
</evidence>
<comment type="caution">
    <text evidence="4">The sequence shown here is derived from an EMBL/GenBank/DDBJ whole genome shotgun (WGS) entry which is preliminary data.</text>
</comment>
<evidence type="ECO:0000313" key="5">
    <source>
        <dbReference type="Proteomes" id="UP000601435"/>
    </source>
</evidence>
<dbReference type="Proteomes" id="UP000601435">
    <property type="component" value="Unassembled WGS sequence"/>
</dbReference>
<dbReference type="PANTHER" id="PTHR18916:SF93">
    <property type="entry name" value="RESTIN HOMOLOG"/>
    <property type="match status" value="1"/>
</dbReference>
<evidence type="ECO:0000259" key="3">
    <source>
        <dbReference type="PROSITE" id="PS50245"/>
    </source>
</evidence>
<evidence type="ECO:0000256" key="2">
    <source>
        <dbReference type="SAM" id="MobiDB-lite"/>
    </source>
</evidence>
<evidence type="ECO:0000313" key="4">
    <source>
        <dbReference type="EMBL" id="CAE7629307.1"/>
    </source>
</evidence>
<feature type="region of interest" description="Disordered" evidence="2">
    <location>
        <begin position="327"/>
        <end position="349"/>
    </location>
</feature>
<feature type="coiled-coil region" evidence="1">
    <location>
        <begin position="94"/>
        <end position="121"/>
    </location>
</feature>
<gene>
    <name evidence="4" type="primary">Clip1</name>
    <name evidence="4" type="ORF">SNEC2469_LOCUS17730</name>
</gene>
<feature type="region of interest" description="Disordered" evidence="2">
    <location>
        <begin position="422"/>
        <end position="476"/>
    </location>
</feature>
<dbReference type="SUPFAM" id="SSF57997">
    <property type="entry name" value="Tropomyosin"/>
    <property type="match status" value="1"/>
</dbReference>
<dbReference type="OrthoDB" id="2130750at2759"/>
<dbReference type="PANTHER" id="PTHR18916">
    <property type="entry name" value="DYNACTIN 1-RELATED MICROTUBULE-BINDING"/>
    <property type="match status" value="1"/>
</dbReference>
<dbReference type="EMBL" id="CAJNJA010029487">
    <property type="protein sequence ID" value="CAE7629307.1"/>
    <property type="molecule type" value="Genomic_DNA"/>
</dbReference>
<accession>A0A812VGS0</accession>
<feature type="compositionally biased region" description="Polar residues" evidence="2">
    <location>
        <begin position="331"/>
        <end position="349"/>
    </location>
</feature>
<sequence length="488" mass="53917">MQAAVGDRVRLRNYRYKAEGTVRFLGDLPGEGSLAGVELDLPIGKNDGERDGVRYFTCQPGHGIFIRQDWLIKLGEEESQGTARRLQRSKTDGVMETDAAIAELQRALSEVNARIGVVESDQSKSPGHGKLHELEMRVESLEASKRLGQGQGQDRTFKDAISQNHEMEASATGAALPTNLPDRDTFKDGLSQNEMEASATGAALVHSEDRITQRQVQLLQDADARNVDKVGVPTGRESKHHQAEQSVCGAYEDVDRRKRPLMHDDVQASQQRLQVSHADIGDSMKSIGRLERSISSLNRQHTGLTGEMWSMKETVRKLQAHIQDLSDKYEATQQSPSKLQRQMNESLATSLQRENATQERLLEAEASQKQVLEAATEAQKVVLSLTRRVGAVEVTHMNAERAAVVAATETRQLREQIMLGDMLGPSPKEYQDHQEGPGPGSQVRSKSIDSALSHHGTAHDSCLPSSAMRSEVRSRAGGRSFLNWPWKP</sequence>
<reference evidence="4" key="1">
    <citation type="submission" date="2021-02" db="EMBL/GenBank/DDBJ databases">
        <authorList>
            <person name="Dougan E. K."/>
            <person name="Rhodes N."/>
            <person name="Thang M."/>
            <person name="Chan C."/>
        </authorList>
    </citation>
    <scope>NUCLEOTIDE SEQUENCE</scope>
</reference>
<organism evidence="4 5">
    <name type="scientific">Symbiodinium necroappetens</name>
    <dbReference type="NCBI Taxonomy" id="1628268"/>
    <lineage>
        <taxon>Eukaryota</taxon>
        <taxon>Sar</taxon>
        <taxon>Alveolata</taxon>
        <taxon>Dinophyceae</taxon>
        <taxon>Suessiales</taxon>
        <taxon>Symbiodiniaceae</taxon>
        <taxon>Symbiodinium</taxon>
    </lineage>
</organism>
<name>A0A812VGS0_9DINO</name>
<dbReference type="Gene3D" id="2.30.30.190">
    <property type="entry name" value="CAP Gly-rich-like domain"/>
    <property type="match status" value="1"/>
</dbReference>
<dbReference type="SMART" id="SM01052">
    <property type="entry name" value="CAP_GLY"/>
    <property type="match status" value="1"/>
</dbReference>
<proteinExistence type="predicted"/>
<dbReference type="SUPFAM" id="SSF74924">
    <property type="entry name" value="Cap-Gly domain"/>
    <property type="match status" value="1"/>
</dbReference>
<dbReference type="InterPro" id="IPR036859">
    <property type="entry name" value="CAP-Gly_dom_sf"/>
</dbReference>
<keyword evidence="5" id="KW-1185">Reference proteome</keyword>
<dbReference type="InterPro" id="IPR000938">
    <property type="entry name" value="CAP-Gly_domain"/>
</dbReference>
<feature type="domain" description="CAP-Gly" evidence="3">
    <location>
        <begin position="31"/>
        <end position="67"/>
    </location>
</feature>
<dbReference type="Pfam" id="PF01302">
    <property type="entry name" value="CAP_GLY"/>
    <property type="match status" value="1"/>
</dbReference>
<keyword evidence="1" id="KW-0175">Coiled coil</keyword>
<dbReference type="AlphaFoldDB" id="A0A812VGS0"/>